<reference evidence="3 4" key="1">
    <citation type="journal article" date="2020" name="Sci. Rep.">
        <title>A novel cyanobacterial geosmin producer, revising GeoA distribution and dispersion patterns in Bacteria.</title>
        <authorList>
            <person name="Churro C."/>
            <person name="Semedo-Aguiar A.P."/>
            <person name="Silva A.D."/>
            <person name="Pereira-Leal J.B."/>
            <person name="Leite R.B."/>
        </authorList>
    </citation>
    <scope>NUCLEOTIDE SEQUENCE [LARGE SCALE GENOMIC DNA]</scope>
    <source>
        <strain evidence="3 4">IPMA8</strain>
    </source>
</reference>
<dbReference type="CDD" id="cd00085">
    <property type="entry name" value="HNHc"/>
    <property type="match status" value="1"/>
</dbReference>
<evidence type="ECO:0000313" key="3">
    <source>
        <dbReference type="EMBL" id="NQE36737.1"/>
    </source>
</evidence>
<dbReference type="InterPro" id="IPR002711">
    <property type="entry name" value="HNH"/>
</dbReference>
<dbReference type="InterPro" id="IPR003615">
    <property type="entry name" value="HNH_nuc"/>
</dbReference>
<comment type="caution">
    <text evidence="3">The sequence shown here is derived from an EMBL/GenBank/DDBJ whole genome shotgun (WGS) entry which is preliminary data.</text>
</comment>
<evidence type="ECO:0000313" key="4">
    <source>
        <dbReference type="Proteomes" id="UP000702425"/>
    </source>
</evidence>
<feature type="compositionally biased region" description="Polar residues" evidence="1">
    <location>
        <begin position="7"/>
        <end position="18"/>
    </location>
</feature>
<organism evidence="3 4">
    <name type="scientific">Microcoleus asticus IPMA8</name>
    <dbReference type="NCBI Taxonomy" id="2563858"/>
    <lineage>
        <taxon>Bacteria</taxon>
        <taxon>Bacillati</taxon>
        <taxon>Cyanobacteriota</taxon>
        <taxon>Cyanophyceae</taxon>
        <taxon>Oscillatoriophycideae</taxon>
        <taxon>Oscillatoriales</taxon>
        <taxon>Microcoleaceae</taxon>
        <taxon>Microcoleus</taxon>
        <taxon>Microcoleus asticus</taxon>
    </lineage>
</organism>
<gene>
    <name evidence="3" type="ORF">E5S67_04502</name>
</gene>
<dbReference type="SMART" id="SM00507">
    <property type="entry name" value="HNHc"/>
    <property type="match status" value="1"/>
</dbReference>
<dbReference type="Pfam" id="PF01844">
    <property type="entry name" value="HNH"/>
    <property type="match status" value="1"/>
</dbReference>
<protein>
    <recommendedName>
        <fullName evidence="2">HNH nuclease domain-containing protein</fullName>
    </recommendedName>
</protein>
<dbReference type="Gene3D" id="1.10.30.50">
    <property type="match status" value="1"/>
</dbReference>
<proteinExistence type="predicted"/>
<dbReference type="EMBL" id="SRRZ01000096">
    <property type="protein sequence ID" value="NQE36737.1"/>
    <property type="molecule type" value="Genomic_DNA"/>
</dbReference>
<feature type="region of interest" description="Disordered" evidence="1">
    <location>
        <begin position="1"/>
        <end position="21"/>
    </location>
</feature>
<feature type="domain" description="HNH nuclease" evidence="2">
    <location>
        <begin position="94"/>
        <end position="147"/>
    </location>
</feature>
<sequence>MIRVYPNMTSSKSSQSCIKPTDRTKKWSRQHDCCVNCQRTDRKHIGKGLCLVCYHNQYFLKNTDKVKAIKQASYQRRGGKELSKKMREQTWFGGNRKAALQRDNYKCTCCGVPDNLVVHHIDGNGRGSKNPNNNLENLKTLCRACHAREHNTLDKWSKNYSSCINCNTNEKRYGANGLCVNCYQLSARREENPSPRIKPLEQWSFDYLCCQSCQTTSIKHKGNGLCEKCYRRDRYQRERS</sequence>
<evidence type="ECO:0000259" key="2">
    <source>
        <dbReference type="SMART" id="SM00507"/>
    </source>
</evidence>
<dbReference type="Proteomes" id="UP000702425">
    <property type="component" value="Unassembled WGS sequence"/>
</dbReference>
<accession>A0ABX2D457</accession>
<name>A0ABX2D457_9CYAN</name>
<keyword evidence="4" id="KW-1185">Reference proteome</keyword>
<evidence type="ECO:0000256" key="1">
    <source>
        <dbReference type="SAM" id="MobiDB-lite"/>
    </source>
</evidence>